<evidence type="ECO:0000256" key="1">
    <source>
        <dbReference type="SAM" id="SignalP"/>
    </source>
</evidence>
<accession>A0A8J5L3A9</accession>
<comment type="caution">
    <text evidence="2">The sequence shown here is derived from an EMBL/GenBank/DDBJ whole genome shotgun (WGS) entry which is preliminary data.</text>
</comment>
<sequence length="237" mass="27363">MTVCSLFVSWVGFPLAADLSEEWGSHRGRRSSEWIGPAARWLRGLLGGKKTGVDELPADHKEKRRWGFGKRFPNMLDRFEIDIIAQFSLPKCCLVKLFSDALLKEIKATVVRHLDTLTMETIKAGNKGYTAEILVVTYNRHTEDVDDQSKFRILLSFGQHGRELITSEVAWQLLSILAKERNMQRVDLMFIQKLLDSLVIKTLSVVMEFWKSFSHVQILELCEIFILWHVTRAIRED</sequence>
<evidence type="ECO:0000313" key="3">
    <source>
        <dbReference type="Proteomes" id="UP000734854"/>
    </source>
</evidence>
<evidence type="ECO:0008006" key="4">
    <source>
        <dbReference type="Google" id="ProtNLM"/>
    </source>
</evidence>
<name>A0A8J5L3A9_ZINOF</name>
<keyword evidence="1" id="KW-0732">Signal</keyword>
<dbReference type="AlphaFoldDB" id="A0A8J5L3A9"/>
<keyword evidence="3" id="KW-1185">Reference proteome</keyword>
<evidence type="ECO:0000313" key="2">
    <source>
        <dbReference type="EMBL" id="KAG6499841.1"/>
    </source>
</evidence>
<dbReference type="Proteomes" id="UP000734854">
    <property type="component" value="Unassembled WGS sequence"/>
</dbReference>
<gene>
    <name evidence="2" type="ORF">ZIOFF_039636</name>
</gene>
<feature type="chain" id="PRO_5035201895" description="Peptidase M14 carboxypeptidase A domain-containing protein" evidence="1">
    <location>
        <begin position="17"/>
        <end position="237"/>
    </location>
</feature>
<protein>
    <recommendedName>
        <fullName evidence="4">Peptidase M14 carboxypeptidase A domain-containing protein</fullName>
    </recommendedName>
</protein>
<dbReference type="EMBL" id="JACMSC010000011">
    <property type="protein sequence ID" value="KAG6499841.1"/>
    <property type="molecule type" value="Genomic_DNA"/>
</dbReference>
<organism evidence="2 3">
    <name type="scientific">Zingiber officinale</name>
    <name type="common">Ginger</name>
    <name type="synonym">Amomum zingiber</name>
    <dbReference type="NCBI Taxonomy" id="94328"/>
    <lineage>
        <taxon>Eukaryota</taxon>
        <taxon>Viridiplantae</taxon>
        <taxon>Streptophyta</taxon>
        <taxon>Embryophyta</taxon>
        <taxon>Tracheophyta</taxon>
        <taxon>Spermatophyta</taxon>
        <taxon>Magnoliopsida</taxon>
        <taxon>Liliopsida</taxon>
        <taxon>Zingiberales</taxon>
        <taxon>Zingiberaceae</taxon>
        <taxon>Zingiber</taxon>
    </lineage>
</organism>
<dbReference type="Gene3D" id="3.40.630.10">
    <property type="entry name" value="Zn peptidases"/>
    <property type="match status" value="1"/>
</dbReference>
<feature type="signal peptide" evidence="1">
    <location>
        <begin position="1"/>
        <end position="16"/>
    </location>
</feature>
<proteinExistence type="predicted"/>
<dbReference type="SUPFAM" id="SSF53187">
    <property type="entry name" value="Zn-dependent exopeptidases"/>
    <property type="match status" value="1"/>
</dbReference>
<reference evidence="2 3" key="1">
    <citation type="submission" date="2020-08" db="EMBL/GenBank/DDBJ databases">
        <title>Plant Genome Project.</title>
        <authorList>
            <person name="Zhang R.-G."/>
        </authorList>
    </citation>
    <scope>NUCLEOTIDE SEQUENCE [LARGE SCALE GENOMIC DNA]</scope>
    <source>
        <tissue evidence="2">Rhizome</tissue>
    </source>
</reference>